<name>A0A1F7F8T2_UNCRA</name>
<reference evidence="1 2" key="1">
    <citation type="journal article" date="2016" name="Nat. Commun.">
        <title>Thousands of microbial genomes shed light on interconnected biogeochemical processes in an aquifer system.</title>
        <authorList>
            <person name="Anantharaman K."/>
            <person name="Brown C.T."/>
            <person name="Hug L.A."/>
            <person name="Sharon I."/>
            <person name="Castelle C.J."/>
            <person name="Probst A.J."/>
            <person name="Thomas B.C."/>
            <person name="Singh A."/>
            <person name="Wilkins M.J."/>
            <person name="Karaoz U."/>
            <person name="Brodie E.L."/>
            <person name="Williams K.H."/>
            <person name="Hubbard S.S."/>
            <person name="Banfield J.F."/>
        </authorList>
    </citation>
    <scope>NUCLEOTIDE SEQUENCE [LARGE SCALE GENOMIC DNA]</scope>
</reference>
<protein>
    <submittedName>
        <fullName evidence="1">Uncharacterized protein</fullName>
    </submittedName>
</protein>
<sequence>MIGASKTLAAQALAKVKSELAQDRYFPDRPTGGEKKVSEILDRSFIYATRLRYAPKINFERTINRSFSRPPVQRKS</sequence>
<comment type="caution">
    <text evidence="1">The sequence shown here is derived from an EMBL/GenBank/DDBJ whole genome shotgun (WGS) entry which is preliminary data.</text>
</comment>
<accession>A0A1F7F8T2</accession>
<evidence type="ECO:0000313" key="1">
    <source>
        <dbReference type="EMBL" id="OGK03069.1"/>
    </source>
</evidence>
<dbReference type="AlphaFoldDB" id="A0A1F7F8T2"/>
<gene>
    <name evidence="1" type="ORF">A2519_21510</name>
</gene>
<dbReference type="Proteomes" id="UP000179243">
    <property type="component" value="Unassembled WGS sequence"/>
</dbReference>
<organism evidence="1 2">
    <name type="scientific">Candidatus Raymondbacteria bacterium RIFOXYD12_FULL_49_13</name>
    <dbReference type="NCBI Taxonomy" id="1817890"/>
    <lineage>
        <taxon>Bacteria</taxon>
        <taxon>Raymondiibacteriota</taxon>
    </lineage>
</organism>
<dbReference type="EMBL" id="MFYX01000098">
    <property type="protein sequence ID" value="OGK03069.1"/>
    <property type="molecule type" value="Genomic_DNA"/>
</dbReference>
<evidence type="ECO:0000313" key="2">
    <source>
        <dbReference type="Proteomes" id="UP000179243"/>
    </source>
</evidence>
<proteinExistence type="predicted"/>